<dbReference type="AlphaFoldDB" id="X1LAU7"/>
<sequence length="84" mass="9373">WNQLPKEIQEKIEDAAQEAAIYEIAIAAGEEASSEVALIKEGMEINEVDVGPFKEAVKPLYQSYINKYGPEAEKAINIIKMSQF</sequence>
<dbReference type="Gene3D" id="3.40.190.170">
    <property type="entry name" value="Bacterial extracellular solute-binding protein, family 7"/>
    <property type="match status" value="1"/>
</dbReference>
<keyword evidence="1" id="KW-0732">Signal</keyword>
<protein>
    <submittedName>
        <fullName evidence="2">Uncharacterized protein</fullName>
    </submittedName>
</protein>
<feature type="non-terminal residue" evidence="2">
    <location>
        <position position="1"/>
    </location>
</feature>
<dbReference type="GO" id="GO:0055085">
    <property type="term" value="P:transmembrane transport"/>
    <property type="evidence" value="ECO:0007669"/>
    <property type="project" value="InterPro"/>
</dbReference>
<reference evidence="2" key="1">
    <citation type="journal article" date="2014" name="Front. Microbiol.">
        <title>High frequency of phylogenetically diverse reductive dehalogenase-homologous genes in deep subseafloor sedimentary metagenomes.</title>
        <authorList>
            <person name="Kawai M."/>
            <person name="Futagami T."/>
            <person name="Toyoda A."/>
            <person name="Takaki Y."/>
            <person name="Nishi S."/>
            <person name="Hori S."/>
            <person name="Arai W."/>
            <person name="Tsubouchi T."/>
            <person name="Morono Y."/>
            <person name="Uchiyama I."/>
            <person name="Ito T."/>
            <person name="Fujiyama A."/>
            <person name="Inagaki F."/>
            <person name="Takami H."/>
        </authorList>
    </citation>
    <scope>NUCLEOTIDE SEQUENCE</scope>
    <source>
        <strain evidence="2">Expedition CK06-06</strain>
    </source>
</reference>
<comment type="caution">
    <text evidence="2">The sequence shown here is derived from an EMBL/GenBank/DDBJ whole genome shotgun (WGS) entry which is preliminary data.</text>
</comment>
<organism evidence="2">
    <name type="scientific">marine sediment metagenome</name>
    <dbReference type="NCBI Taxonomy" id="412755"/>
    <lineage>
        <taxon>unclassified sequences</taxon>
        <taxon>metagenomes</taxon>
        <taxon>ecological metagenomes</taxon>
    </lineage>
</organism>
<name>X1LAU7_9ZZZZ</name>
<evidence type="ECO:0000256" key="1">
    <source>
        <dbReference type="ARBA" id="ARBA00022729"/>
    </source>
</evidence>
<dbReference type="Pfam" id="PF03480">
    <property type="entry name" value="DctP"/>
    <property type="match status" value="1"/>
</dbReference>
<dbReference type="EMBL" id="BARU01047866">
    <property type="protein sequence ID" value="GAH91268.1"/>
    <property type="molecule type" value="Genomic_DNA"/>
</dbReference>
<proteinExistence type="predicted"/>
<dbReference type="InterPro" id="IPR038404">
    <property type="entry name" value="TRAP_DctP_sf"/>
</dbReference>
<dbReference type="InterPro" id="IPR018389">
    <property type="entry name" value="DctP_fam"/>
</dbReference>
<gene>
    <name evidence="2" type="ORF">S03H2_71486</name>
</gene>
<accession>X1LAU7</accession>
<evidence type="ECO:0000313" key="2">
    <source>
        <dbReference type="EMBL" id="GAH91268.1"/>
    </source>
</evidence>